<accession>A0A7M7NW65</accession>
<keyword evidence="5 12" id="KW-0547">Nucleotide-binding</keyword>
<dbReference type="InterPro" id="IPR001312">
    <property type="entry name" value="Hexokinase"/>
</dbReference>
<dbReference type="GO" id="GO:0004340">
    <property type="term" value="F:glucokinase activity"/>
    <property type="evidence" value="ECO:0000318"/>
    <property type="project" value="GO_Central"/>
</dbReference>
<dbReference type="SUPFAM" id="SSF53067">
    <property type="entry name" value="Actin-like ATPase domain"/>
    <property type="match status" value="2"/>
</dbReference>
<dbReference type="Gene3D" id="3.40.367.20">
    <property type="match status" value="1"/>
</dbReference>
<comment type="pathway">
    <text evidence="1">Carbohydrate degradation; glycolysis; D-glyceraldehyde 3-phosphate and glycerone phosphate from D-glucose: step 1/4.</text>
</comment>
<reference evidence="16" key="1">
    <citation type="submission" date="2015-02" db="EMBL/GenBank/DDBJ databases">
        <title>Genome sequencing for Strongylocentrotus purpuratus.</title>
        <authorList>
            <person name="Murali S."/>
            <person name="Liu Y."/>
            <person name="Vee V."/>
            <person name="English A."/>
            <person name="Wang M."/>
            <person name="Skinner E."/>
            <person name="Han Y."/>
            <person name="Muzny D.M."/>
            <person name="Worley K.C."/>
            <person name="Gibbs R.A."/>
        </authorList>
    </citation>
    <scope>NUCLEOTIDE SEQUENCE</scope>
</reference>
<keyword evidence="8 12" id="KW-0324">Glycolysis</keyword>
<dbReference type="PANTHER" id="PTHR19443">
    <property type="entry name" value="HEXOKINASE"/>
    <property type="match status" value="1"/>
</dbReference>
<dbReference type="KEGG" id="spu:594105"/>
<dbReference type="GO" id="GO:0005739">
    <property type="term" value="C:mitochondrion"/>
    <property type="evidence" value="ECO:0000318"/>
    <property type="project" value="GO_Central"/>
</dbReference>
<evidence type="ECO:0000256" key="2">
    <source>
        <dbReference type="ARBA" id="ARBA00005028"/>
    </source>
</evidence>
<dbReference type="UniPathway" id="UPA00109">
    <property type="reaction ID" value="UER00180"/>
</dbReference>
<dbReference type="Proteomes" id="UP000007110">
    <property type="component" value="Unassembled WGS sequence"/>
</dbReference>
<evidence type="ECO:0000259" key="14">
    <source>
        <dbReference type="Pfam" id="PF03727"/>
    </source>
</evidence>
<evidence type="ECO:0000313" key="16">
    <source>
        <dbReference type="Proteomes" id="UP000007110"/>
    </source>
</evidence>
<dbReference type="InParanoid" id="A0A7M7NW65"/>
<dbReference type="EC" id="2.7.1.-" evidence="12"/>
<name>A0A7M7NW65_STRPU</name>
<evidence type="ECO:0000313" key="15">
    <source>
        <dbReference type="EnsemblMetazoa" id="XP_030841638"/>
    </source>
</evidence>
<dbReference type="Pfam" id="PF00349">
    <property type="entry name" value="Hexokinase_1"/>
    <property type="match status" value="1"/>
</dbReference>
<reference evidence="15" key="2">
    <citation type="submission" date="2021-01" db="UniProtKB">
        <authorList>
            <consortium name="EnsemblMetazoa"/>
        </authorList>
    </citation>
    <scope>IDENTIFICATION</scope>
</reference>
<dbReference type="GO" id="GO:0005536">
    <property type="term" value="F:D-glucose binding"/>
    <property type="evidence" value="ECO:0007669"/>
    <property type="project" value="InterPro"/>
</dbReference>
<dbReference type="InterPro" id="IPR022673">
    <property type="entry name" value="Hexokinase_C"/>
</dbReference>
<dbReference type="GO" id="GO:0005524">
    <property type="term" value="F:ATP binding"/>
    <property type="evidence" value="ECO:0007669"/>
    <property type="project" value="UniProtKB-UniRule"/>
</dbReference>
<evidence type="ECO:0000256" key="9">
    <source>
        <dbReference type="ARBA" id="ARBA00044613"/>
    </source>
</evidence>
<dbReference type="OrthoDB" id="419537at2759"/>
<dbReference type="FunCoup" id="A0A7M7NW65">
    <property type="interactions" value="1077"/>
</dbReference>
<proteinExistence type="inferred from homology"/>
<dbReference type="RefSeq" id="XP_030841638.1">
    <property type="nucleotide sequence ID" value="XM_030985778.1"/>
</dbReference>
<keyword evidence="6 12" id="KW-0418">Kinase</keyword>
<evidence type="ECO:0000256" key="12">
    <source>
        <dbReference type="RuleBase" id="RU362007"/>
    </source>
</evidence>
<evidence type="ECO:0000256" key="6">
    <source>
        <dbReference type="ARBA" id="ARBA00022777"/>
    </source>
</evidence>
<dbReference type="GO" id="GO:0001678">
    <property type="term" value="P:intracellular glucose homeostasis"/>
    <property type="evidence" value="ECO:0000318"/>
    <property type="project" value="GO_Central"/>
</dbReference>
<evidence type="ECO:0000256" key="10">
    <source>
        <dbReference type="ARBA" id="ARBA00047905"/>
    </source>
</evidence>
<sequence length="478" mass="52768">MYQIPSQPEFWDSASVITKDPTPIIEGQSEKFNRVKSVLEPFNISLEMMKDIGDRLTAEMVKGLDKATHAEAKVKMFPTYVQSLPDGTERGDFFALDLGGSNFRVLLVQLLEGEVKMESKTYAIAKEIMVGTGDQLFDYIADCLNEFKTEQGLGNKSLPLGFTFSFPCKQLSLKSGILVTWTKGFTAAGVEGKNVVDLLMEACKRRGVDIDVIALVNDTTGTLMSCAYTDHNAYVGLILGTGTNACYMEDVNKVGTWEGDGNARQTIVNMEWGAFGDDGVLDDIRTEYDRNVDETSLNRGKQQYEKMISGMYLGEISRQVMVKLVQSKLLFNGVSSKELDTPGKFETRFTTDIENDKSNNGTDVAKILTDLNLKPSLEDIELVRVICHSVAKRAARLAVAGLAAVTKRVQRDDRPEVTIGIDGTLYKKHPLFKQEMEEMMKLLVPGVKVNFMLSEDGSGKGAALIAAVACRLHNNKVQ</sequence>
<evidence type="ECO:0000256" key="4">
    <source>
        <dbReference type="ARBA" id="ARBA00022679"/>
    </source>
</evidence>
<comment type="pathway">
    <text evidence="2">Carbohydrate metabolism; hexose metabolism.</text>
</comment>
<dbReference type="Pfam" id="PF03727">
    <property type="entry name" value="Hexokinase_2"/>
    <property type="match status" value="1"/>
</dbReference>
<dbReference type="UniPathway" id="UPA00242"/>
<dbReference type="GeneID" id="594105"/>
<dbReference type="InterPro" id="IPR043129">
    <property type="entry name" value="ATPase_NBD"/>
</dbReference>
<comment type="catalytic activity">
    <reaction evidence="9">
        <text>a D-hexose + ATP = a D-hexose 6-phosphate + ADP + H(+)</text>
        <dbReference type="Rhea" id="RHEA:22740"/>
        <dbReference type="ChEBI" id="CHEBI:4194"/>
        <dbReference type="ChEBI" id="CHEBI:15378"/>
        <dbReference type="ChEBI" id="CHEBI:30616"/>
        <dbReference type="ChEBI" id="CHEBI:229467"/>
        <dbReference type="ChEBI" id="CHEBI:456216"/>
        <dbReference type="EC" id="2.7.1.1"/>
    </reaction>
    <physiologicalReaction direction="left-to-right" evidence="9">
        <dbReference type="Rhea" id="RHEA:22741"/>
    </physiologicalReaction>
</comment>
<dbReference type="PANTHER" id="PTHR19443:SF16">
    <property type="entry name" value="HEXOKINASE TYPE 1-RELATED"/>
    <property type="match status" value="1"/>
</dbReference>
<keyword evidence="16" id="KW-1185">Reference proteome</keyword>
<dbReference type="CDD" id="cd24019">
    <property type="entry name" value="ASKHA_NBD_HK_meta"/>
    <property type="match status" value="1"/>
</dbReference>
<dbReference type="GO" id="GO:0006006">
    <property type="term" value="P:glucose metabolic process"/>
    <property type="evidence" value="ECO:0000318"/>
    <property type="project" value="GO_Central"/>
</dbReference>
<evidence type="ECO:0000256" key="5">
    <source>
        <dbReference type="ARBA" id="ARBA00022741"/>
    </source>
</evidence>
<dbReference type="CTD" id="2645"/>
<dbReference type="AlphaFoldDB" id="A0A7M7NW65"/>
<evidence type="ECO:0000256" key="11">
    <source>
        <dbReference type="ARBA" id="ARBA00048160"/>
    </source>
</evidence>
<evidence type="ECO:0000256" key="3">
    <source>
        <dbReference type="ARBA" id="ARBA00009225"/>
    </source>
</evidence>
<comment type="catalytic activity">
    <reaction evidence="10">
        <text>D-fructose + ATP = D-fructose 6-phosphate + ADP + H(+)</text>
        <dbReference type="Rhea" id="RHEA:16125"/>
        <dbReference type="ChEBI" id="CHEBI:15378"/>
        <dbReference type="ChEBI" id="CHEBI:30616"/>
        <dbReference type="ChEBI" id="CHEBI:37721"/>
        <dbReference type="ChEBI" id="CHEBI:61527"/>
        <dbReference type="ChEBI" id="CHEBI:456216"/>
        <dbReference type="EC" id="2.7.1.1"/>
    </reaction>
    <physiologicalReaction direction="left-to-right" evidence="10">
        <dbReference type="Rhea" id="RHEA:16126"/>
    </physiologicalReaction>
</comment>
<dbReference type="Gene3D" id="3.30.420.40">
    <property type="match status" value="1"/>
</dbReference>
<dbReference type="FunFam" id="3.40.367.20:FF:000001">
    <property type="entry name" value="Hexokinase 1"/>
    <property type="match status" value="1"/>
</dbReference>
<dbReference type="InterPro" id="IPR022672">
    <property type="entry name" value="Hexokinase_N"/>
</dbReference>
<feature type="domain" description="Hexokinase N-terminal" evidence="13">
    <location>
        <begin position="35"/>
        <end position="228"/>
    </location>
</feature>
<evidence type="ECO:0000256" key="8">
    <source>
        <dbReference type="ARBA" id="ARBA00023152"/>
    </source>
</evidence>
<comment type="similarity">
    <text evidence="3 12">Belongs to the hexokinase family.</text>
</comment>
<evidence type="ECO:0000256" key="7">
    <source>
        <dbReference type="ARBA" id="ARBA00022840"/>
    </source>
</evidence>
<comment type="catalytic activity">
    <reaction evidence="11">
        <text>D-glucose + ATP = D-glucose 6-phosphate + ADP + H(+)</text>
        <dbReference type="Rhea" id="RHEA:17825"/>
        <dbReference type="ChEBI" id="CHEBI:4167"/>
        <dbReference type="ChEBI" id="CHEBI:15378"/>
        <dbReference type="ChEBI" id="CHEBI:30616"/>
        <dbReference type="ChEBI" id="CHEBI:61548"/>
        <dbReference type="ChEBI" id="CHEBI:456216"/>
        <dbReference type="EC" id="2.7.1.1"/>
    </reaction>
    <physiologicalReaction direction="left-to-right" evidence="11">
        <dbReference type="Rhea" id="RHEA:17826"/>
    </physiologicalReaction>
</comment>
<protein>
    <recommendedName>
        <fullName evidence="12">Phosphotransferase</fullName>
        <ecNumber evidence="12">2.7.1.-</ecNumber>
    </recommendedName>
</protein>
<evidence type="ECO:0000256" key="1">
    <source>
        <dbReference type="ARBA" id="ARBA00004888"/>
    </source>
</evidence>
<dbReference type="GO" id="GO:0006096">
    <property type="term" value="P:glycolytic process"/>
    <property type="evidence" value="ECO:0000318"/>
    <property type="project" value="GO_Central"/>
</dbReference>
<organism evidence="15 16">
    <name type="scientific">Strongylocentrotus purpuratus</name>
    <name type="common">Purple sea urchin</name>
    <dbReference type="NCBI Taxonomy" id="7668"/>
    <lineage>
        <taxon>Eukaryota</taxon>
        <taxon>Metazoa</taxon>
        <taxon>Echinodermata</taxon>
        <taxon>Eleutherozoa</taxon>
        <taxon>Echinozoa</taxon>
        <taxon>Echinoidea</taxon>
        <taxon>Euechinoidea</taxon>
        <taxon>Echinacea</taxon>
        <taxon>Camarodonta</taxon>
        <taxon>Echinidea</taxon>
        <taxon>Strongylocentrotidae</taxon>
        <taxon>Strongylocentrotus</taxon>
    </lineage>
</organism>
<dbReference type="PROSITE" id="PS51748">
    <property type="entry name" value="HEXOKINASE_2"/>
    <property type="match status" value="1"/>
</dbReference>
<feature type="domain" description="Hexokinase C-terminal" evidence="14">
    <location>
        <begin position="235"/>
        <end position="468"/>
    </location>
</feature>
<evidence type="ECO:0000259" key="13">
    <source>
        <dbReference type="Pfam" id="PF00349"/>
    </source>
</evidence>
<keyword evidence="7 12" id="KW-0067">ATP-binding</keyword>
<dbReference type="GO" id="GO:0008865">
    <property type="term" value="F:fructokinase activity"/>
    <property type="evidence" value="ECO:0000318"/>
    <property type="project" value="GO_Central"/>
</dbReference>
<dbReference type="PRINTS" id="PR00475">
    <property type="entry name" value="HEXOKINASE"/>
</dbReference>
<dbReference type="EnsemblMetazoa" id="XM_030985778">
    <property type="protein sequence ID" value="XP_030841638"/>
    <property type="gene ID" value="LOC594105"/>
</dbReference>
<dbReference type="GO" id="GO:0051156">
    <property type="term" value="P:glucose 6-phosphate metabolic process"/>
    <property type="evidence" value="ECO:0000318"/>
    <property type="project" value="GO_Central"/>
</dbReference>
<keyword evidence="4 12" id="KW-0808">Transferase</keyword>
<dbReference type="OMA" id="FMAINCE"/>
<dbReference type="FunFam" id="3.30.420.40:FF:000095">
    <property type="entry name" value="Phosphotransferase"/>
    <property type="match status" value="1"/>
</dbReference>
<dbReference type="GO" id="GO:0005829">
    <property type="term" value="C:cytosol"/>
    <property type="evidence" value="ECO:0000318"/>
    <property type="project" value="GO_Central"/>
</dbReference>